<evidence type="ECO:0000259" key="5">
    <source>
        <dbReference type="PROSITE" id="PS51007"/>
    </source>
</evidence>
<dbReference type="InterPro" id="IPR009056">
    <property type="entry name" value="Cyt_c-like_dom"/>
</dbReference>
<dbReference type="RefSeq" id="WP_377066830.1">
    <property type="nucleotide sequence ID" value="NZ_JBHSJJ010000012.1"/>
</dbReference>
<dbReference type="InterPro" id="IPR011444">
    <property type="entry name" value="DUF1549"/>
</dbReference>
<dbReference type="Pfam" id="PF07583">
    <property type="entry name" value="PSCyt2"/>
    <property type="match status" value="1"/>
</dbReference>
<evidence type="ECO:0000256" key="4">
    <source>
        <dbReference type="PROSITE-ProRule" id="PRU00433"/>
    </source>
</evidence>
<dbReference type="InterPro" id="IPR011429">
    <property type="entry name" value="Cyt_c_Planctomycete-type"/>
</dbReference>
<proteinExistence type="predicted"/>
<dbReference type="PANTHER" id="PTHR35889:SF3">
    <property type="entry name" value="F-BOX DOMAIN-CONTAINING PROTEIN"/>
    <property type="match status" value="1"/>
</dbReference>
<keyword evidence="2 4" id="KW-0479">Metal-binding</keyword>
<dbReference type="EMBL" id="JBHSJJ010000012">
    <property type="protein sequence ID" value="MFC4873707.1"/>
    <property type="molecule type" value="Genomic_DNA"/>
</dbReference>
<evidence type="ECO:0000313" key="6">
    <source>
        <dbReference type="EMBL" id="MFC4873707.1"/>
    </source>
</evidence>
<keyword evidence="3 4" id="KW-0408">Iron</keyword>
<dbReference type="Pfam" id="PF07587">
    <property type="entry name" value="PSD1"/>
    <property type="match status" value="1"/>
</dbReference>
<evidence type="ECO:0000256" key="2">
    <source>
        <dbReference type="ARBA" id="ARBA00022723"/>
    </source>
</evidence>
<reference evidence="7" key="1">
    <citation type="journal article" date="2019" name="Int. J. Syst. Evol. Microbiol.">
        <title>The Global Catalogue of Microorganisms (GCM) 10K type strain sequencing project: providing services to taxonomists for standard genome sequencing and annotation.</title>
        <authorList>
            <consortium name="The Broad Institute Genomics Platform"/>
            <consortium name="The Broad Institute Genome Sequencing Center for Infectious Disease"/>
            <person name="Wu L."/>
            <person name="Ma J."/>
        </authorList>
    </citation>
    <scope>NUCLEOTIDE SEQUENCE [LARGE SCALE GENOMIC DNA]</scope>
    <source>
        <strain evidence="7">CGMCC 4.7466</strain>
    </source>
</reference>
<name>A0ABV9T5E5_9BACT</name>
<evidence type="ECO:0000256" key="3">
    <source>
        <dbReference type="ARBA" id="ARBA00023004"/>
    </source>
</evidence>
<dbReference type="InterPro" id="IPR022655">
    <property type="entry name" value="DUF1553"/>
</dbReference>
<dbReference type="SUPFAM" id="SSF46626">
    <property type="entry name" value="Cytochrome c"/>
    <property type="match status" value="1"/>
</dbReference>
<evidence type="ECO:0000313" key="7">
    <source>
        <dbReference type="Proteomes" id="UP001595818"/>
    </source>
</evidence>
<dbReference type="PROSITE" id="PS51007">
    <property type="entry name" value="CYTC"/>
    <property type="match status" value="1"/>
</dbReference>
<dbReference type="InterPro" id="IPR036909">
    <property type="entry name" value="Cyt_c-like_dom_sf"/>
</dbReference>
<gene>
    <name evidence="6" type="ORF">ACFPFU_18540</name>
</gene>
<dbReference type="Proteomes" id="UP001595818">
    <property type="component" value="Unassembled WGS sequence"/>
</dbReference>
<keyword evidence="1 4" id="KW-0349">Heme</keyword>
<organism evidence="6 7">
    <name type="scientific">Negadavirga shengliensis</name>
    <dbReference type="NCBI Taxonomy" id="1389218"/>
    <lineage>
        <taxon>Bacteria</taxon>
        <taxon>Pseudomonadati</taxon>
        <taxon>Bacteroidota</taxon>
        <taxon>Cytophagia</taxon>
        <taxon>Cytophagales</taxon>
        <taxon>Cyclobacteriaceae</taxon>
        <taxon>Negadavirga</taxon>
    </lineage>
</organism>
<feature type="domain" description="Cytochrome c" evidence="5">
    <location>
        <begin position="28"/>
        <end position="119"/>
    </location>
</feature>
<comment type="caution">
    <text evidence="6">The sequence shown here is derived from an EMBL/GenBank/DDBJ whole genome shotgun (WGS) entry which is preliminary data.</text>
</comment>
<keyword evidence="7" id="KW-1185">Reference proteome</keyword>
<dbReference type="Pfam" id="PF07635">
    <property type="entry name" value="PSCyt1"/>
    <property type="match status" value="1"/>
</dbReference>
<dbReference type="PANTHER" id="PTHR35889">
    <property type="entry name" value="CYCLOINULO-OLIGOSACCHARIDE FRUCTANOTRANSFERASE-RELATED"/>
    <property type="match status" value="1"/>
</dbReference>
<protein>
    <submittedName>
        <fullName evidence="6">DUF1553 domain-containing protein</fullName>
    </submittedName>
</protein>
<evidence type="ECO:0000256" key="1">
    <source>
        <dbReference type="ARBA" id="ARBA00022617"/>
    </source>
</evidence>
<accession>A0ABV9T5E5</accession>
<sequence>MKKYLFPAIAFVAVSSILYLVGHQREVDFSTEVKPILNKHCISCHGGVKKNAGFSLLFEEEALAPTESGVPAIIPGKAKASEFISRLTEDDPELRMPYNHPPLSKEQIQTLTKWVNQGAKWGKHWAYELPHDVEVPTSSITFRAGFSSGEERSPFLQNEIDHFIAKQLHSKELEPSPQADPKVLLRRVSLDLTGLPPSESLRQHWDTGKLTYEQVVDELLNDEGYGEKWASWWLDMARYADTKGYERDVSREIWAYRDWVIRALNRDMPFDQFTIEQLAGDLLPNPGLDQLTATAFHRNTMNNDEGGTEDEEFRVAAVIDRVNTTFEVWQSTTMACVQCHSHPYDPFKYEDYYQLMAFFNNTRDEDTHGEEPKLKFYDDDAAGEISKIKDWVTEYGSSKQAETYENFLLYQEPKYHAHDCEDFTNGELIDTKWLGLWDDGSCYLRGVHTGGAEYLYLNYWTGNDGNLMTIRNGGPEGEVLSRFTLNKTDGRVIKRIPFKKVEGRVDLYLHMENKSLAQQQTSSAINWFAFVPTLPGTAKDGYETVISQFDRLLNMPTPTVPIMVENPPFMKRETKVFERGNWLLLGDEVQPDVPDNLNSWDESWPKNRLGLAYWLTSKDNPLTARTMVNRIWAQLFGRGLVSTLEDMGTQSDTPSHKELLDWLALRLMHEHNWQLKPLIKDMVMSGTYRQSSISNPALYEKDPDNKWYARGPRFRLSAEQVRDQALAVSGLLSRKMYGKAVMPPQPENVWQTVYNGESWETSEGEDRYRRAIYTFLKRTSPYPSFITFDAGSREICTINRTITNTPLQSLVTMNDPVYQEAALHLARQMAKYNEKGTGKAIAYGYEKAVLSSINTEKLSRLEELYHFSKQDFEKDPEAMEKYLEMAGNDEKNLEMAALTVVATAILNLDEFLTKS</sequence>